<dbReference type="EMBL" id="KT270441">
    <property type="protein sequence ID" value="AKY02808.1"/>
    <property type="molecule type" value="Genomic_DNA"/>
</dbReference>
<evidence type="ECO:0000313" key="1">
    <source>
        <dbReference type="EMBL" id="AKY02808.1"/>
    </source>
</evidence>
<dbReference type="RefSeq" id="YP_009215012.1">
    <property type="nucleotide sequence ID" value="NC_028968.1"/>
</dbReference>
<dbReference type="Proteomes" id="UP000201833">
    <property type="component" value="Segment"/>
</dbReference>
<dbReference type="KEGG" id="vg:26641336"/>
<reference evidence="2" key="1">
    <citation type="submission" date="2015-07" db="EMBL/GenBank/DDBJ databases">
        <authorList>
            <person name="Peister A."/>
            <person name="Blumer L.S."/>
            <person name="Brown G.E."/>
            <person name="Attia A.B."/>
            <person name="Bradley K.A."/>
            <person name="Cerda N.J."/>
            <person name="Comeaux R.M."/>
            <person name="Delaney R."/>
            <person name="Fowler D.R."/>
            <person name="Garner J.A."/>
            <person name="McGary K.L."/>
            <person name="Moore J.H."/>
            <person name="Morris L.K."/>
            <person name="Powell E.M."/>
            <person name="Williams C.L."/>
            <person name="Williams R.L."/>
            <person name="Wilson J.B."/>
            <person name="Witherspoon E.J."/>
            <person name="Bolles M.R."/>
            <person name="Garrick M."/>
            <person name="Lowe A.R."/>
            <person name="Delesalle V.A."/>
            <person name="Bradley K.W."/>
            <person name="Asai D.J."/>
            <person name="Bowman C.A."/>
            <person name="Russell D.A."/>
            <person name="Pope W.H."/>
            <person name="Jacobs-Sera D."/>
            <person name="Hendrix R.W."/>
            <person name="Hatfull G.F."/>
        </authorList>
    </citation>
    <scope>NUCLEOTIDE SEQUENCE [LARGE SCALE GENOMIC DNA]</scope>
</reference>
<organism evidence="1 2">
    <name type="scientific">Mycobacterium phage BrownCNA</name>
    <dbReference type="NCBI Taxonomy" id="1698252"/>
    <lineage>
        <taxon>Viruses</taxon>
        <taxon>Duplodnaviria</taxon>
        <taxon>Heunggongvirae</taxon>
        <taxon>Uroviricota</taxon>
        <taxon>Caudoviricetes</taxon>
        <taxon>Bclasvirinae</taxon>
        <taxon>Coopervirus</taxon>
        <taxon>Coopervirus brownCNA</taxon>
    </lineage>
</organism>
<accession>A0A0K1Y7B0</accession>
<gene>
    <name evidence="1" type="ORF">SEA_BROWNCNA_95</name>
</gene>
<dbReference type="OrthoDB" id="15962at10239"/>
<name>A0A0K1Y7B0_9CAUD</name>
<evidence type="ECO:0000313" key="2">
    <source>
        <dbReference type="Proteomes" id="UP000201833"/>
    </source>
</evidence>
<dbReference type="GeneID" id="26641336"/>
<protein>
    <submittedName>
        <fullName evidence="1">Uncharacterized protein</fullName>
    </submittedName>
</protein>
<sequence length="118" mass="12958">MKWTRTRPGLYQAGPYAVLSAGTHRPIWTASGPDFTDVCGTKAEAQRACERSAHARLIDISDGYTVVPVVGDVAEYAGLRCRVSMVTQTADGTPLYCLVKPRGKRQCLLRNEFKVVMP</sequence>
<proteinExistence type="predicted"/>
<keyword evidence="2" id="KW-1185">Reference proteome</keyword>